<gene>
    <name evidence="2" type="ORF">LTR24_008235</name>
</gene>
<feature type="region of interest" description="Disordered" evidence="1">
    <location>
        <begin position="71"/>
        <end position="122"/>
    </location>
</feature>
<proteinExistence type="predicted"/>
<keyword evidence="3" id="KW-1185">Reference proteome</keyword>
<name>A0ABR0K0L9_9EURO</name>
<evidence type="ECO:0000256" key="1">
    <source>
        <dbReference type="SAM" id="MobiDB-lite"/>
    </source>
</evidence>
<feature type="compositionally biased region" description="Basic and acidic residues" evidence="1">
    <location>
        <begin position="109"/>
        <end position="122"/>
    </location>
</feature>
<feature type="compositionally biased region" description="Low complexity" evidence="1">
    <location>
        <begin position="91"/>
        <end position="102"/>
    </location>
</feature>
<dbReference type="Proteomes" id="UP001345013">
    <property type="component" value="Unassembled WGS sequence"/>
</dbReference>
<accession>A0ABR0K0L9</accession>
<feature type="compositionally biased region" description="Basic and acidic residues" evidence="1">
    <location>
        <begin position="79"/>
        <end position="90"/>
    </location>
</feature>
<dbReference type="EMBL" id="JAVRRG010000138">
    <property type="protein sequence ID" value="KAK5081429.1"/>
    <property type="molecule type" value="Genomic_DNA"/>
</dbReference>
<protein>
    <submittedName>
        <fullName evidence="2">Uncharacterized protein</fullName>
    </submittedName>
</protein>
<reference evidence="2 3" key="1">
    <citation type="submission" date="2023-08" db="EMBL/GenBank/DDBJ databases">
        <title>Black Yeasts Isolated from many extreme environments.</title>
        <authorList>
            <person name="Coleine C."/>
            <person name="Stajich J.E."/>
            <person name="Selbmann L."/>
        </authorList>
    </citation>
    <scope>NUCLEOTIDE SEQUENCE [LARGE SCALE GENOMIC DNA]</scope>
    <source>
        <strain evidence="2 3">CCFEE 5885</strain>
    </source>
</reference>
<organism evidence="2 3">
    <name type="scientific">Lithohypha guttulata</name>
    <dbReference type="NCBI Taxonomy" id="1690604"/>
    <lineage>
        <taxon>Eukaryota</taxon>
        <taxon>Fungi</taxon>
        <taxon>Dikarya</taxon>
        <taxon>Ascomycota</taxon>
        <taxon>Pezizomycotina</taxon>
        <taxon>Eurotiomycetes</taxon>
        <taxon>Chaetothyriomycetidae</taxon>
        <taxon>Chaetothyriales</taxon>
        <taxon>Trichomeriaceae</taxon>
        <taxon>Lithohypha</taxon>
    </lineage>
</organism>
<comment type="caution">
    <text evidence="2">The sequence shown here is derived from an EMBL/GenBank/DDBJ whole genome shotgun (WGS) entry which is preliminary data.</text>
</comment>
<evidence type="ECO:0000313" key="3">
    <source>
        <dbReference type="Proteomes" id="UP001345013"/>
    </source>
</evidence>
<sequence length="249" mass="26915">MAHTSGPAQQLGLDVDPADVRLVSGPADPYAWRYGLEQEHLFRRQFSKHNVSAYRQICQHLGHAIQAVLHDGQPVRSSTPRDVDSGERSRLPPSRSARSPPSHGCGDGEPGHTTRELSTEHRSALQELETENQSLLARLAVAVSVVEERATEIQRLHVSNDAREQHLRELQATIQQRDVEALRCTQLVAEYGGQGASHDGASPRLGARTANTPGGGGHSATAPDLGQQGIVSSQNNTAVIRSDMLCIAQ</sequence>
<feature type="region of interest" description="Disordered" evidence="1">
    <location>
        <begin position="193"/>
        <end position="229"/>
    </location>
</feature>
<evidence type="ECO:0000313" key="2">
    <source>
        <dbReference type="EMBL" id="KAK5081429.1"/>
    </source>
</evidence>